<reference evidence="3" key="1">
    <citation type="journal article" date="2019" name="bioRxiv">
        <title>Genomics, evolutionary history and diagnostics of the Alternaria alternata species group including apple and Asian pear pathotypes.</title>
        <authorList>
            <person name="Armitage A.D."/>
            <person name="Cockerton H.M."/>
            <person name="Sreenivasaprasad S."/>
            <person name="Woodhall J.W."/>
            <person name="Lane C.R."/>
            <person name="Harrison R.J."/>
            <person name="Clarkson J.P."/>
        </authorList>
    </citation>
    <scope>NUCLEOTIDE SEQUENCE [LARGE SCALE GENOMIC DNA]</scope>
    <source>
        <strain evidence="3">FERA 1177</strain>
    </source>
</reference>
<name>A0A4Q4NR16_ALTAL</name>
<proteinExistence type="predicted"/>
<dbReference type="VEuPathDB" id="FungiDB:CC77DRAFT_1092904"/>
<accession>A0A4Q4NR16</accession>
<evidence type="ECO:0000313" key="3">
    <source>
        <dbReference type="Proteomes" id="UP000291422"/>
    </source>
</evidence>
<dbReference type="Proteomes" id="UP000291422">
    <property type="component" value="Unassembled WGS sequence"/>
</dbReference>
<evidence type="ECO:0000313" key="2">
    <source>
        <dbReference type="EMBL" id="RYN80766.1"/>
    </source>
</evidence>
<comment type="caution">
    <text evidence="2">The sequence shown here is derived from an EMBL/GenBank/DDBJ whole genome shotgun (WGS) entry which is preliminary data.</text>
</comment>
<keyword evidence="1" id="KW-0732">Signal</keyword>
<evidence type="ECO:0000256" key="1">
    <source>
        <dbReference type="SAM" id="SignalP"/>
    </source>
</evidence>
<organism evidence="2 3">
    <name type="scientific">Alternaria alternata</name>
    <name type="common">Alternaria rot fungus</name>
    <name type="synonym">Torula alternata</name>
    <dbReference type="NCBI Taxonomy" id="5599"/>
    <lineage>
        <taxon>Eukaryota</taxon>
        <taxon>Fungi</taxon>
        <taxon>Dikarya</taxon>
        <taxon>Ascomycota</taxon>
        <taxon>Pezizomycotina</taxon>
        <taxon>Dothideomycetes</taxon>
        <taxon>Pleosporomycetidae</taxon>
        <taxon>Pleosporales</taxon>
        <taxon>Pleosporineae</taxon>
        <taxon>Pleosporaceae</taxon>
        <taxon>Alternaria</taxon>
        <taxon>Alternaria sect. Alternaria</taxon>
        <taxon>Alternaria alternata complex</taxon>
    </lineage>
</organism>
<dbReference type="EMBL" id="PDXD01000003">
    <property type="protein sequence ID" value="RYN80766.1"/>
    <property type="molecule type" value="Genomic_DNA"/>
</dbReference>
<gene>
    <name evidence="2" type="ORF">AA0117_g2500</name>
</gene>
<feature type="chain" id="PRO_5020306029" evidence="1">
    <location>
        <begin position="18"/>
        <end position="108"/>
    </location>
</feature>
<dbReference type="AlphaFoldDB" id="A0A4Q4NR16"/>
<sequence length="108" mass="11666">MYLPTTIAALLAASAHASILGVNTFSSTSCQAFQENIHITQPSHNRGNFPGGRRSFQIVETDADCSLIVFEGRDNTGGKLNFGNQKNKGTCWGATDGRVYQSFDVYCA</sequence>
<protein>
    <submittedName>
        <fullName evidence="2">Uncharacterized protein</fullName>
    </submittedName>
</protein>
<feature type="signal peptide" evidence="1">
    <location>
        <begin position="1"/>
        <end position="17"/>
    </location>
</feature>